<evidence type="ECO:0000259" key="2">
    <source>
        <dbReference type="Pfam" id="PF00931"/>
    </source>
</evidence>
<protein>
    <recommendedName>
        <fullName evidence="2">NB-ARC domain-containing protein</fullName>
    </recommendedName>
</protein>
<keyword evidence="4" id="KW-1185">Reference proteome</keyword>
<dbReference type="PANTHER" id="PTHR47691">
    <property type="entry name" value="REGULATOR-RELATED"/>
    <property type="match status" value="1"/>
</dbReference>
<dbReference type="RefSeq" id="WP_218469199.1">
    <property type="nucleotide sequence ID" value="NZ_BAABJN010000008.1"/>
</dbReference>
<evidence type="ECO:0000313" key="4">
    <source>
        <dbReference type="Proteomes" id="UP000694257"/>
    </source>
</evidence>
<keyword evidence="1" id="KW-0472">Membrane</keyword>
<evidence type="ECO:0000313" key="3">
    <source>
        <dbReference type="EMBL" id="QXN88316.1"/>
    </source>
</evidence>
<reference evidence="3 4" key="1">
    <citation type="submission" date="2021-07" db="EMBL/GenBank/DDBJ databases">
        <title>Whole Genome Sequence of Nocardia Iowensis.</title>
        <authorList>
            <person name="Lamm A."/>
            <person name="Collins-Fairclough A.M."/>
            <person name="Bunk B."/>
            <person name="Sproer C."/>
        </authorList>
    </citation>
    <scope>NUCLEOTIDE SEQUENCE [LARGE SCALE GENOMIC DNA]</scope>
    <source>
        <strain evidence="3 4">NRRL 5646</strain>
    </source>
</reference>
<keyword evidence="1" id="KW-0812">Transmembrane</keyword>
<organism evidence="3 4">
    <name type="scientific">Nocardia iowensis</name>
    <dbReference type="NCBI Taxonomy" id="204891"/>
    <lineage>
        <taxon>Bacteria</taxon>
        <taxon>Bacillati</taxon>
        <taxon>Actinomycetota</taxon>
        <taxon>Actinomycetes</taxon>
        <taxon>Mycobacteriales</taxon>
        <taxon>Nocardiaceae</taxon>
        <taxon>Nocardia</taxon>
    </lineage>
</organism>
<feature type="transmembrane region" description="Helical" evidence="1">
    <location>
        <begin position="49"/>
        <end position="69"/>
    </location>
</feature>
<dbReference type="EMBL" id="CP078145">
    <property type="protein sequence ID" value="QXN88316.1"/>
    <property type="molecule type" value="Genomic_DNA"/>
</dbReference>
<feature type="transmembrane region" description="Helical" evidence="1">
    <location>
        <begin position="21"/>
        <end position="43"/>
    </location>
</feature>
<dbReference type="InterPro" id="IPR002182">
    <property type="entry name" value="NB-ARC"/>
</dbReference>
<evidence type="ECO:0000256" key="1">
    <source>
        <dbReference type="SAM" id="Phobius"/>
    </source>
</evidence>
<feature type="domain" description="NB-ARC" evidence="2">
    <location>
        <begin position="105"/>
        <end position="270"/>
    </location>
</feature>
<gene>
    <name evidence="3" type="ORF">KV110_22180</name>
</gene>
<sequence>MWLPAFRRARLGRGTGKVVRLTAIALIAGAGAYLSLFAGASGLSPEVRVVVGVVAALVVGLLTSIQIALSLDVRGAASGLAEQGPPPNQLPRDLLDFAGRSQEVRLLVRALVKAPKSRNAVLITAISGRGGVGKTVLAVHVAHLVADAFPDGQIYVNLRGPEAQALDPYEVLGALLRELGVAPDAAPVSLDDRSRLFRSILGRRRILMLLDNAQSEAQVQPLLPGESTSVVLITSRARLATLDGITRLRLDVMAPGEAIDLLREIVGRERADREIEATRKLVELAAYLPLAIRILGARLAVNPHWSIQELVQRLLSQQALLPSLTDGQRAVRSTLEISYVAISSQAGLLFSSLGALSITTFPDWVFELLDTQDSTRSSRDELVEEELLDFLGPDPLGNSRYGYHDLVREFSREKLAALPDSAAVTASTLQTVGGAYAATARAADLWIRRGAPRHNIFPVLELPTEPRPSTVHLDSPQTAALWCETELPSLLLLANQLLLDECMPPVIELAFSLSAFCEQCTYWREWESLAKCGLSAAVAVHDDAARSLFLFQLGRVHHLLGSWTDALPELAQARTLAIEHGIRPIEAACVCAIGKVHQNGDVDAALRLFEEARDIYDEASHDHAWGYVTANIADIYHQKSQYERSLREFDVCMPVFRRHGDDWWEANAGIWIGDVYRGRGAYAAAIERLDASLAVLRRLGDERRAAVAQVHRARTYVDSGDGRRAMTALGAAIPVLERAADRWWNAMAMIEMGKAQSLLQKPTEALKAWNEALPVVTERNNRIVLDDLSRRMDEATAVLSSSRGNRRS</sequence>
<dbReference type="PANTHER" id="PTHR47691:SF3">
    <property type="entry name" value="HTH-TYPE TRANSCRIPTIONAL REGULATOR RV0890C-RELATED"/>
    <property type="match status" value="1"/>
</dbReference>
<dbReference type="Pfam" id="PF00931">
    <property type="entry name" value="NB-ARC"/>
    <property type="match status" value="1"/>
</dbReference>
<proteinExistence type="predicted"/>
<keyword evidence="1" id="KW-1133">Transmembrane helix</keyword>
<name>A0ABX8RG28_NOCIO</name>
<accession>A0ABX8RG28</accession>
<dbReference type="Proteomes" id="UP000694257">
    <property type="component" value="Chromosome"/>
</dbReference>